<dbReference type="Proteomes" id="UP001285855">
    <property type="component" value="Unassembled WGS sequence"/>
</dbReference>
<dbReference type="Pfam" id="PF05656">
    <property type="entry name" value="DUF805"/>
    <property type="match status" value="1"/>
</dbReference>
<feature type="transmembrane region" description="Helical" evidence="2">
    <location>
        <begin position="52"/>
        <end position="73"/>
    </location>
</feature>
<reference evidence="3 4" key="1">
    <citation type="submission" date="2023-11" db="EMBL/GenBank/DDBJ databases">
        <title>Winogradskyella pelagius sp. nov., isolated from coastal sediment.</title>
        <authorList>
            <person name="Li F."/>
        </authorList>
    </citation>
    <scope>NUCLEOTIDE SEQUENCE [LARGE SCALE GENOMIC DNA]</scope>
    <source>
        <strain evidence="3 4">KCTC 23502</strain>
    </source>
</reference>
<keyword evidence="2" id="KW-1133">Transmembrane helix</keyword>
<proteinExistence type="predicted"/>
<dbReference type="EMBL" id="JAXDAE010000011">
    <property type="protein sequence ID" value="MDY2587888.1"/>
    <property type="molecule type" value="Genomic_DNA"/>
</dbReference>
<evidence type="ECO:0000313" key="3">
    <source>
        <dbReference type="EMBL" id="MDY2587888.1"/>
    </source>
</evidence>
<feature type="compositionally biased region" description="Basic and acidic residues" evidence="1">
    <location>
        <begin position="126"/>
        <end position="136"/>
    </location>
</feature>
<evidence type="ECO:0000256" key="2">
    <source>
        <dbReference type="SAM" id="Phobius"/>
    </source>
</evidence>
<feature type="region of interest" description="Disordered" evidence="1">
    <location>
        <begin position="113"/>
        <end position="136"/>
    </location>
</feature>
<organism evidence="3 4">
    <name type="scientific">Winogradskyella aquimaris</name>
    <dbReference type="NCBI Taxonomy" id="864074"/>
    <lineage>
        <taxon>Bacteria</taxon>
        <taxon>Pseudomonadati</taxon>
        <taxon>Bacteroidota</taxon>
        <taxon>Flavobacteriia</taxon>
        <taxon>Flavobacteriales</taxon>
        <taxon>Flavobacteriaceae</taxon>
        <taxon>Winogradskyella</taxon>
    </lineage>
</organism>
<dbReference type="InterPro" id="IPR008523">
    <property type="entry name" value="DUF805"/>
</dbReference>
<dbReference type="PANTHER" id="PTHR34980:SF2">
    <property type="entry name" value="INNER MEMBRANE PROTEIN YHAH-RELATED"/>
    <property type="match status" value="1"/>
</dbReference>
<feature type="transmembrane region" description="Helical" evidence="2">
    <location>
        <begin position="24"/>
        <end position="46"/>
    </location>
</feature>
<name>A0ABU5ENS5_9FLAO</name>
<gene>
    <name evidence="3" type="ORF">SNF14_11110</name>
</gene>
<dbReference type="PANTHER" id="PTHR34980">
    <property type="entry name" value="INNER MEMBRANE PROTEIN-RELATED-RELATED"/>
    <property type="match status" value="1"/>
</dbReference>
<evidence type="ECO:0000313" key="4">
    <source>
        <dbReference type="Proteomes" id="UP001285855"/>
    </source>
</evidence>
<keyword evidence="4" id="KW-1185">Reference proteome</keyword>
<dbReference type="RefSeq" id="WP_320556239.1">
    <property type="nucleotide sequence ID" value="NZ_JAXDAE010000011.1"/>
</dbReference>
<feature type="transmembrane region" description="Helical" evidence="2">
    <location>
        <begin position="85"/>
        <end position="105"/>
    </location>
</feature>
<keyword evidence="2" id="KW-0472">Membrane</keyword>
<keyword evidence="2" id="KW-0812">Transmembrane</keyword>
<comment type="caution">
    <text evidence="3">The sequence shown here is derived from an EMBL/GenBank/DDBJ whole genome shotgun (WGS) entry which is preliminary data.</text>
</comment>
<protein>
    <submittedName>
        <fullName evidence="3">DUF805 domain-containing protein</fullName>
    </submittedName>
</protein>
<evidence type="ECO:0000256" key="1">
    <source>
        <dbReference type="SAM" id="MobiDB-lite"/>
    </source>
</evidence>
<accession>A0ABU5ENS5</accession>
<sequence length="136" mass="15519">MEWYLKVVKENYINFSGRARRKEYWMFTLINTLIILALAFFMGMLADTSMAFLPSIILMIYVLFIILPGLAVTVRRLHDTGKSGWYYLLSLIPYVGGIILIIMTVQNGDVGRNQYGPDPKAPNNDEIDKIGKPLLD</sequence>